<dbReference type="GO" id="GO:0005524">
    <property type="term" value="F:ATP binding"/>
    <property type="evidence" value="ECO:0007669"/>
    <property type="project" value="InterPro"/>
</dbReference>
<feature type="domain" description="(+)RNA virus helicase C-terminal" evidence="1">
    <location>
        <begin position="69"/>
        <end position="361"/>
    </location>
</feature>
<dbReference type="KEGG" id="vg:41324507"/>
<dbReference type="Proteomes" id="UP000234981">
    <property type="component" value="Genome"/>
</dbReference>
<reference evidence="2" key="1">
    <citation type="journal article" date="2015" name="Plant Pathol.">
        <title>Characterisation of the first two viruses described from wild populations of hammer orchids (Drakaea spp.) in Australia.</title>
        <authorList>
            <person name="Ong J.W.L."/>
            <person name="Phillips R.D."/>
            <person name="Dixon K.W."/>
            <person name="Jones M.G.K."/>
            <person name="Wylie S.J."/>
        </authorList>
    </citation>
    <scope>NUCLEOTIDE SEQUENCE [LARGE SCALE GENOMIC DNA]</scope>
    <source>
        <strain evidence="2">Canning Mills</strain>
    </source>
</reference>
<dbReference type="InterPro" id="IPR027351">
    <property type="entry name" value="(+)RNA_virus_helicase_core_dom"/>
</dbReference>
<dbReference type="InterPro" id="IPR027417">
    <property type="entry name" value="P-loop_NTPase"/>
</dbReference>
<dbReference type="PROSITE" id="PS51657">
    <property type="entry name" value="PSRV_HELICASE"/>
    <property type="match status" value="1"/>
</dbReference>
<organism evidence="2 3">
    <name type="scientific">Drakaea virus A</name>
    <dbReference type="NCBI Taxonomy" id="1647805"/>
    <lineage>
        <taxon>Viruses</taxon>
        <taxon>Riboviria</taxon>
        <taxon>Orthornavirae</taxon>
        <taxon>Kitrinoviricota</taxon>
        <taxon>Alsuviricetes</taxon>
        <taxon>Martellivirales</taxon>
        <taxon>Virgaviridae</taxon>
        <taxon>Goravirus</taxon>
        <taxon>Goravirus drakeae</taxon>
    </lineage>
</organism>
<dbReference type="GeneID" id="41324507"/>
<evidence type="ECO:0000259" key="1">
    <source>
        <dbReference type="PROSITE" id="PS51657"/>
    </source>
</evidence>
<accession>A0A0F7KH04</accession>
<evidence type="ECO:0000313" key="2">
    <source>
        <dbReference type="EMBL" id="AKH39760.1"/>
    </source>
</evidence>
<dbReference type="Gene3D" id="3.40.50.300">
    <property type="entry name" value="P-loop containing nucleotide triphosphate hydrolases"/>
    <property type="match status" value="1"/>
</dbReference>
<keyword evidence="3" id="KW-1185">Reference proteome</keyword>
<dbReference type="EMBL" id="KP760462">
    <property type="protein sequence ID" value="AKH39760.1"/>
    <property type="molecule type" value="Genomic_RNA"/>
</dbReference>
<sequence>MTRTKKAFDAPFVANVSSSTVASDKFRGSLDVVQIIVDNCRRSEFRHTGAVLKNLPVDYFEVSGLWEHFVTNLTNKCSTCCDAFRTVCEQKLWCLENCEGSRFLLGSITGVPGAGKSYLLKQIHKDYSLDSVCVLGNSVARASFQGLDKVFTVDEVLTADLPLKFKVLLIDEFTLVESAEILLLQRKVGASYVILFGDISQTTNNDLSCSLWLLSPIIFSKGSSRRFGAETVKFLNLQGFDCEGESSIKDTVILGDYYNCEAPEVDVLVAFTESTASDLRECGLVAQLVEDIQGKEFGRVTVFLRDEDKAIVEDNHLRLVAFSRHITLLVVRAEPLVLSLLESGELRNCKQSHPYRYGQEY</sequence>
<gene>
    <name evidence="2" type="primary">ORF2</name>
</gene>
<dbReference type="RefSeq" id="YP_009665976.1">
    <property type="nucleotide sequence ID" value="NC_043399.1"/>
</dbReference>
<dbReference type="SUPFAM" id="SSF52540">
    <property type="entry name" value="P-loop containing nucleoside triphosphate hydrolases"/>
    <property type="match status" value="1"/>
</dbReference>
<name>A0A0F7KH04_9VIRU</name>
<proteinExistence type="predicted"/>
<evidence type="ECO:0000313" key="3">
    <source>
        <dbReference type="Proteomes" id="UP000234981"/>
    </source>
</evidence>
<protein>
    <submittedName>
        <fullName evidence="2">TGBp1</fullName>
    </submittedName>
</protein>
<dbReference type="Pfam" id="PF01443">
    <property type="entry name" value="Viral_helicase1"/>
    <property type="match status" value="1"/>
</dbReference>